<keyword evidence="1" id="KW-0732">Signal</keyword>
<dbReference type="Proteomes" id="UP000185639">
    <property type="component" value="Unassembled WGS sequence"/>
</dbReference>
<dbReference type="Pfam" id="PF07437">
    <property type="entry name" value="YfaZ"/>
    <property type="match status" value="1"/>
</dbReference>
<evidence type="ECO:0000256" key="1">
    <source>
        <dbReference type="SAM" id="SignalP"/>
    </source>
</evidence>
<dbReference type="RefSeq" id="WP_068442861.1">
    <property type="nucleotide sequence ID" value="NZ_CAJWBH010000001.1"/>
</dbReference>
<protein>
    <submittedName>
        <fullName evidence="2">YfaZ</fullName>
    </submittedName>
</protein>
<organism evidence="2 3">
    <name type="scientific">Thalassolituus maritimus</name>
    <dbReference type="NCBI Taxonomy" id="484498"/>
    <lineage>
        <taxon>Bacteria</taxon>
        <taxon>Pseudomonadati</taxon>
        <taxon>Pseudomonadota</taxon>
        <taxon>Gammaproteobacteria</taxon>
        <taxon>Oceanospirillales</taxon>
        <taxon>Oceanospirillaceae</taxon>
        <taxon>Thalassolituus</taxon>
    </lineage>
</organism>
<dbReference type="EMBL" id="FTOH01000006">
    <property type="protein sequence ID" value="SIS94756.1"/>
    <property type="molecule type" value="Genomic_DNA"/>
</dbReference>
<accession>A0A1N7N8W0</accession>
<dbReference type="STRING" id="484498.SAMN05421686_106258"/>
<feature type="chain" id="PRO_5009943619" evidence="1">
    <location>
        <begin position="28"/>
        <end position="192"/>
    </location>
</feature>
<proteinExistence type="predicted"/>
<reference evidence="3" key="1">
    <citation type="submission" date="2017-01" db="EMBL/GenBank/DDBJ databases">
        <authorList>
            <person name="Varghese N."/>
            <person name="Submissions S."/>
        </authorList>
    </citation>
    <scope>NUCLEOTIDE SEQUENCE [LARGE SCALE GENOMIC DNA]</scope>
    <source>
        <strain evidence="3">DSM 24913</strain>
    </source>
</reference>
<evidence type="ECO:0000313" key="3">
    <source>
        <dbReference type="Proteomes" id="UP000185639"/>
    </source>
</evidence>
<dbReference type="AlphaFoldDB" id="A0A1N7N8W0"/>
<gene>
    <name evidence="2" type="ORF">SAMN05421686_106258</name>
</gene>
<evidence type="ECO:0000313" key="2">
    <source>
        <dbReference type="EMBL" id="SIS94756.1"/>
    </source>
</evidence>
<dbReference type="InterPro" id="IPR009998">
    <property type="entry name" value="YfaZ"/>
</dbReference>
<dbReference type="OrthoDB" id="6119976at2"/>
<sequence>MNTLTLARRISLAAIASVAAISTSAMAGGSLDISLADTTARVGWDATRMDTGMHLNLAALHESDQGDIISGGVHVVDVRNPNSDLYIGVGANAYGIFTDDNDGAAIGVGGFARYNFPFNRNFGVSGHVYYAPPVVSFSDVNNFVDADLRLHFNILPTAHLYTGFRMTSVSFDDQSGRHKIGDGLHLGLKLNF</sequence>
<keyword evidence="3" id="KW-1185">Reference proteome</keyword>
<feature type="signal peptide" evidence="1">
    <location>
        <begin position="1"/>
        <end position="27"/>
    </location>
</feature>
<name>A0A1N7N8W0_9GAMM</name>